<dbReference type="eggNOG" id="COG0791">
    <property type="taxonomic scope" value="Bacteria"/>
</dbReference>
<evidence type="ECO:0000313" key="3">
    <source>
        <dbReference type="Proteomes" id="UP000008229"/>
    </source>
</evidence>
<gene>
    <name evidence="2" type="ordered locus">Cwoe_1781</name>
</gene>
<feature type="compositionally biased region" description="Low complexity" evidence="1">
    <location>
        <begin position="40"/>
        <end position="56"/>
    </location>
</feature>
<evidence type="ECO:0000256" key="1">
    <source>
        <dbReference type="SAM" id="MobiDB-lite"/>
    </source>
</evidence>
<dbReference type="InterPro" id="IPR038765">
    <property type="entry name" value="Papain-like_cys_pep_sf"/>
</dbReference>
<organism evidence="2 3">
    <name type="scientific">Conexibacter woesei (strain DSM 14684 / CCUG 47730 / CIP 108061 / JCM 11494 / NBRC 100937 / ID131577)</name>
    <dbReference type="NCBI Taxonomy" id="469383"/>
    <lineage>
        <taxon>Bacteria</taxon>
        <taxon>Bacillati</taxon>
        <taxon>Actinomycetota</taxon>
        <taxon>Thermoleophilia</taxon>
        <taxon>Solirubrobacterales</taxon>
        <taxon>Conexibacteraceae</taxon>
        <taxon>Conexibacter</taxon>
    </lineage>
</organism>
<sequence length="213" mass="22049" precursor="true">MTVTATCAPAASAAVSGGASVTSEATTRSPKGKKAKKSPVKAPQVQESQQQEQAPGSAGGAGVDYVPPADTRPTVPGSRAVFRDGIAYAPAAAPVEVQEAVWAANDLLDKPYLYGGGHQDFESSGYDCSGTVSYALNGGGLLGSELPLDSTGFMSWGEPGKGAWVTVYTNPGHAFVVIAGLRLDTSGPGEKGPRWRPGKYSTRGFKVRHPEYF</sequence>
<proteinExistence type="predicted"/>
<feature type="compositionally biased region" description="Basic residues" evidence="1">
    <location>
        <begin position="30"/>
        <end position="39"/>
    </location>
</feature>
<name>D3F232_CONWI</name>
<dbReference type="HOGENOM" id="CLU_1292586_0_0_11"/>
<reference evidence="3" key="2">
    <citation type="submission" date="2010-01" db="EMBL/GenBank/DDBJ databases">
        <title>The complete genome of Conexibacter woesei DSM 14684.</title>
        <authorList>
            <consortium name="US DOE Joint Genome Institute (JGI-PGF)"/>
            <person name="Lucas S."/>
            <person name="Copeland A."/>
            <person name="Lapidus A."/>
            <person name="Glavina del Rio T."/>
            <person name="Dalin E."/>
            <person name="Tice H."/>
            <person name="Bruce D."/>
            <person name="Goodwin L."/>
            <person name="Pitluck S."/>
            <person name="Kyrpides N."/>
            <person name="Mavromatis K."/>
            <person name="Ivanova N."/>
            <person name="Mikhailova N."/>
            <person name="Chertkov O."/>
            <person name="Brettin T."/>
            <person name="Detter J.C."/>
            <person name="Han C."/>
            <person name="Larimer F."/>
            <person name="Land M."/>
            <person name="Hauser L."/>
            <person name="Markowitz V."/>
            <person name="Cheng J.-F."/>
            <person name="Hugenholtz P."/>
            <person name="Woyke T."/>
            <person name="Wu D."/>
            <person name="Pukall R."/>
            <person name="Steenblock K."/>
            <person name="Schneider S."/>
            <person name="Klenk H.-P."/>
            <person name="Eisen J.A."/>
        </authorList>
    </citation>
    <scope>NUCLEOTIDE SEQUENCE [LARGE SCALE GENOMIC DNA]</scope>
    <source>
        <strain evidence="3">DSM 14684 / CIP 108061 / JCM 11494 / NBRC 100937 / ID131577</strain>
    </source>
</reference>
<accession>D3F232</accession>
<reference evidence="2 3" key="1">
    <citation type="journal article" date="2010" name="Stand. Genomic Sci.">
        <title>Complete genome sequence of Conexibacter woesei type strain (ID131577).</title>
        <authorList>
            <person name="Pukall R."/>
            <person name="Lapidus A."/>
            <person name="Glavina Del Rio T."/>
            <person name="Copeland A."/>
            <person name="Tice H."/>
            <person name="Cheng J.-F."/>
            <person name="Lucas S."/>
            <person name="Chen F."/>
            <person name="Nolan M."/>
            <person name="Bruce D."/>
            <person name="Goodwin L."/>
            <person name="Pitluck S."/>
            <person name="Mavromatis K."/>
            <person name="Ivanova N."/>
            <person name="Ovchinnikova G."/>
            <person name="Pati A."/>
            <person name="Chen A."/>
            <person name="Palaniappan K."/>
            <person name="Land M."/>
            <person name="Hauser L."/>
            <person name="Chang Y.-J."/>
            <person name="Jeffries C.D."/>
            <person name="Chain P."/>
            <person name="Meincke L."/>
            <person name="Sims D."/>
            <person name="Brettin T."/>
            <person name="Detter J.C."/>
            <person name="Rohde M."/>
            <person name="Goeker M."/>
            <person name="Bristow J."/>
            <person name="Eisen J.A."/>
            <person name="Markowitz V."/>
            <person name="Kyrpides N.C."/>
            <person name="Klenk H.-P."/>
            <person name="Hugenholtz P."/>
        </authorList>
    </citation>
    <scope>NUCLEOTIDE SEQUENCE [LARGE SCALE GENOMIC DNA]</scope>
    <source>
        <strain evidence="3">DSM 14684 / CIP 108061 / JCM 11494 / NBRC 100937 / ID131577</strain>
    </source>
</reference>
<dbReference type="STRING" id="469383.Cwoe_1781"/>
<dbReference type="Gene3D" id="3.90.1720.10">
    <property type="entry name" value="endopeptidase domain like (from Nostoc punctiforme)"/>
    <property type="match status" value="1"/>
</dbReference>
<feature type="region of interest" description="Disordered" evidence="1">
    <location>
        <begin position="1"/>
        <end position="77"/>
    </location>
</feature>
<dbReference type="KEGG" id="cwo:Cwoe_1781"/>
<protein>
    <recommendedName>
        <fullName evidence="4">NLP/P60 protein</fullName>
    </recommendedName>
</protein>
<dbReference type="AlphaFoldDB" id="D3F232"/>
<dbReference type="SUPFAM" id="SSF54001">
    <property type="entry name" value="Cysteine proteinases"/>
    <property type="match status" value="1"/>
</dbReference>
<keyword evidence="3" id="KW-1185">Reference proteome</keyword>
<dbReference type="EMBL" id="CP001854">
    <property type="protein sequence ID" value="ADB50207.1"/>
    <property type="molecule type" value="Genomic_DNA"/>
</dbReference>
<evidence type="ECO:0000313" key="2">
    <source>
        <dbReference type="EMBL" id="ADB50207.1"/>
    </source>
</evidence>
<feature type="compositionally biased region" description="Low complexity" evidence="1">
    <location>
        <begin position="1"/>
        <end position="25"/>
    </location>
</feature>
<evidence type="ECO:0008006" key="4">
    <source>
        <dbReference type="Google" id="ProtNLM"/>
    </source>
</evidence>
<dbReference type="Proteomes" id="UP000008229">
    <property type="component" value="Chromosome"/>
</dbReference>